<keyword evidence="2" id="KW-0472">Membrane</keyword>
<evidence type="ECO:0000313" key="4">
    <source>
        <dbReference type="Proteomes" id="UP000637578"/>
    </source>
</evidence>
<feature type="compositionally biased region" description="Basic and acidic residues" evidence="1">
    <location>
        <begin position="101"/>
        <end position="111"/>
    </location>
</feature>
<feature type="transmembrane region" description="Helical" evidence="2">
    <location>
        <begin position="50"/>
        <end position="69"/>
    </location>
</feature>
<accession>A0A8J3CF52</accession>
<dbReference type="InterPro" id="IPR025323">
    <property type="entry name" value="DUF4229"/>
</dbReference>
<keyword evidence="4" id="KW-1185">Reference proteome</keyword>
<sequence>MAADDVQEPAPEARVPSRLELVRDVTLYTLARLLLVLAVAGLLMLARVPLLVALAVGVVLGLPLSLLLFRGLRVRVATGLAAAGARRRAEREKLRAQLRGEQPRDEGPGAQ</sequence>
<dbReference type="Proteomes" id="UP000637578">
    <property type="component" value="Unassembled WGS sequence"/>
</dbReference>
<comment type="caution">
    <text evidence="3">The sequence shown here is derived from an EMBL/GenBank/DDBJ whole genome shotgun (WGS) entry which is preliminary data.</text>
</comment>
<evidence type="ECO:0000256" key="1">
    <source>
        <dbReference type="SAM" id="MobiDB-lite"/>
    </source>
</evidence>
<dbReference type="AlphaFoldDB" id="A0A8J3CF52"/>
<keyword evidence="2" id="KW-1133">Transmembrane helix</keyword>
<evidence type="ECO:0008006" key="5">
    <source>
        <dbReference type="Google" id="ProtNLM"/>
    </source>
</evidence>
<name>A0A8J3CF52_9PSEU</name>
<keyword evidence="2" id="KW-0812">Transmembrane</keyword>
<dbReference type="Pfam" id="PF14012">
    <property type="entry name" value="DUF4229"/>
    <property type="match status" value="1"/>
</dbReference>
<reference evidence="3" key="1">
    <citation type="journal article" date="2014" name="Int. J. Syst. Evol. Microbiol.">
        <title>Complete genome sequence of Corynebacterium casei LMG S-19264T (=DSM 44701T), isolated from a smear-ripened cheese.</title>
        <authorList>
            <consortium name="US DOE Joint Genome Institute (JGI-PGF)"/>
            <person name="Walter F."/>
            <person name="Albersmeier A."/>
            <person name="Kalinowski J."/>
            <person name="Ruckert C."/>
        </authorList>
    </citation>
    <scope>NUCLEOTIDE SEQUENCE</scope>
    <source>
        <strain evidence="3">CGMCC 4.5737</strain>
    </source>
</reference>
<evidence type="ECO:0000313" key="3">
    <source>
        <dbReference type="EMBL" id="GGM70027.1"/>
    </source>
</evidence>
<evidence type="ECO:0000256" key="2">
    <source>
        <dbReference type="SAM" id="Phobius"/>
    </source>
</evidence>
<dbReference type="EMBL" id="BMMK01000024">
    <property type="protein sequence ID" value="GGM70027.1"/>
    <property type="molecule type" value="Genomic_DNA"/>
</dbReference>
<gene>
    <name evidence="3" type="ORF">GCM10012275_45600</name>
</gene>
<feature type="region of interest" description="Disordered" evidence="1">
    <location>
        <begin position="92"/>
        <end position="111"/>
    </location>
</feature>
<feature type="transmembrane region" description="Helical" evidence="2">
    <location>
        <begin position="25"/>
        <end position="44"/>
    </location>
</feature>
<organism evidence="3 4">
    <name type="scientific">Longimycelium tulufanense</name>
    <dbReference type="NCBI Taxonomy" id="907463"/>
    <lineage>
        <taxon>Bacteria</taxon>
        <taxon>Bacillati</taxon>
        <taxon>Actinomycetota</taxon>
        <taxon>Actinomycetes</taxon>
        <taxon>Pseudonocardiales</taxon>
        <taxon>Pseudonocardiaceae</taxon>
        <taxon>Longimycelium</taxon>
    </lineage>
</organism>
<reference evidence="3" key="2">
    <citation type="submission" date="2020-09" db="EMBL/GenBank/DDBJ databases">
        <authorList>
            <person name="Sun Q."/>
            <person name="Zhou Y."/>
        </authorList>
    </citation>
    <scope>NUCLEOTIDE SEQUENCE</scope>
    <source>
        <strain evidence="3">CGMCC 4.5737</strain>
    </source>
</reference>
<proteinExistence type="predicted"/>
<protein>
    <recommendedName>
        <fullName evidence="5">DUF4229 domain-containing protein</fullName>
    </recommendedName>
</protein>